<proteinExistence type="predicted"/>
<accession>H5SJ63</accession>
<dbReference type="Gene3D" id="2.60.40.10">
    <property type="entry name" value="Immunoglobulins"/>
    <property type="match status" value="1"/>
</dbReference>
<dbReference type="InterPro" id="IPR013783">
    <property type="entry name" value="Ig-like_fold"/>
</dbReference>
<evidence type="ECO:0000259" key="1">
    <source>
        <dbReference type="Pfam" id="PF07705"/>
    </source>
</evidence>
<dbReference type="EMBL" id="AP011740">
    <property type="protein sequence ID" value="BAL56199.1"/>
    <property type="molecule type" value="Genomic_DNA"/>
</dbReference>
<protein>
    <submittedName>
        <fullName evidence="2">Cellulose 1,4-beta-cellobiosidase</fullName>
    </submittedName>
</protein>
<dbReference type="AlphaFoldDB" id="H5SJ63"/>
<feature type="domain" description="CARDB" evidence="1">
    <location>
        <begin position="26"/>
        <end position="126"/>
    </location>
</feature>
<name>H5SJ63_9BACT</name>
<reference evidence="2" key="2">
    <citation type="journal article" date="2012" name="PLoS ONE">
        <title>A Deeply Branching Thermophilic Bacterium with an Ancient Acetyl-CoA Pathway Dominates a Subsurface Ecosystem.</title>
        <authorList>
            <person name="Takami H."/>
            <person name="Noguchi H."/>
            <person name="Takaki Y."/>
            <person name="Uchiyama I."/>
            <person name="Toyoda A."/>
            <person name="Nishi S."/>
            <person name="Chee G.-J."/>
            <person name="Arai W."/>
            <person name="Nunoura T."/>
            <person name="Itoh T."/>
            <person name="Hattori M."/>
            <person name="Takai K."/>
        </authorList>
    </citation>
    <scope>NUCLEOTIDE SEQUENCE</scope>
</reference>
<organism evidence="2">
    <name type="scientific">uncultured Acetothermia bacterium</name>
    <dbReference type="NCBI Taxonomy" id="236499"/>
    <lineage>
        <taxon>Bacteria</taxon>
        <taxon>Candidatus Bipolaricaulota</taxon>
        <taxon>environmental samples</taxon>
    </lineage>
</organism>
<reference evidence="2" key="1">
    <citation type="journal article" date="2005" name="Environ. Microbiol.">
        <title>Genetic and functional properties of uncultivated thermophilic crenarchaeotes from a subsurface gold mine as revealed by analysis of genome fragments.</title>
        <authorList>
            <person name="Nunoura T."/>
            <person name="Hirayama H."/>
            <person name="Takami H."/>
            <person name="Oida H."/>
            <person name="Nishi S."/>
            <person name="Shimamura S."/>
            <person name="Suzuki Y."/>
            <person name="Inagaki F."/>
            <person name="Takai K."/>
            <person name="Nealson K.H."/>
            <person name="Horikoshi K."/>
        </authorList>
    </citation>
    <scope>NUCLEOTIDE SEQUENCE</scope>
</reference>
<dbReference type="Pfam" id="PF07705">
    <property type="entry name" value="CARDB"/>
    <property type="match status" value="1"/>
</dbReference>
<sequence length="439" mass="47394">MRLGAVVFVGIFLLAGMGVQGQSGLPDLTIKSVKISPGDLEEGQPALIRAVIANKGQGDASGAFDVVFELDGRELATRSLFELKKDKTSELQIPWQALLGTHILTVSVDAPFNSIRESNESNNKLSVQFTVLPVAGVRSFSFDLIKLLGRTLTEAGTALHFQLTDNVFTSIDNAVNAMNDTAMALRDAAVELQLVRRAVPPAFANAPLYKDAEAIIALFDAIAESFVRIGGTLSIGNFDGVLENAFILRRHLVELSQKTLAGTSFAPMQSALAQFDRVIALAKELRDLLKGAQGRSQYQVAVELFNAFTAFGDELSRSARAIVQDAQSRLARFSNGDEAINGAYSTKRPLVIQWPGIILMRLELYDMATGVPVYLSEELGPTLEVMGTGALATGMYGYKLIGMTKHGVKREEIGRLQVKQASTIPPSRKHDAPMGMSGH</sequence>
<dbReference type="InterPro" id="IPR011635">
    <property type="entry name" value="CARDB"/>
</dbReference>
<evidence type="ECO:0000313" key="2">
    <source>
        <dbReference type="EMBL" id="BAL56199.1"/>
    </source>
</evidence>
<gene>
    <name evidence="2" type="ORF">HGMM_F35B12C13</name>
</gene>